<dbReference type="EMBL" id="AP024444">
    <property type="protein sequence ID" value="BCS21063.1"/>
    <property type="molecule type" value="Genomic_DNA"/>
</dbReference>
<feature type="compositionally biased region" description="Polar residues" evidence="1">
    <location>
        <begin position="19"/>
        <end position="33"/>
    </location>
</feature>
<sequence length="117" mass="12881">MSGLLANGDGSSVGEESMEANSRRISPQDSPSFLSIHGDNAERGKNRCRTDSCNQCDGSDSSSMTQWHGTSQWYQIISLAENRQAYCREDKAGNDKMRDFQPKGDCVYLTASTTIEC</sequence>
<feature type="region of interest" description="Disordered" evidence="1">
    <location>
        <begin position="1"/>
        <end position="49"/>
    </location>
</feature>
<dbReference type="AlphaFoldDB" id="A0A7R7XHH8"/>
<keyword evidence="3" id="KW-1185">Reference proteome</keyword>
<dbReference type="GeneID" id="64971068"/>
<reference evidence="2" key="2">
    <citation type="submission" date="2021-02" db="EMBL/GenBank/DDBJ databases">
        <title>Aspergillus puulaauensis MK2 genome sequence.</title>
        <authorList>
            <person name="Futagami T."/>
            <person name="Mori K."/>
            <person name="Kadooka C."/>
            <person name="Tanaka T."/>
        </authorList>
    </citation>
    <scope>NUCLEOTIDE SEQUENCE</scope>
    <source>
        <strain evidence="2">MK2</strain>
    </source>
</reference>
<reference evidence="2" key="1">
    <citation type="submission" date="2021-01" db="EMBL/GenBank/DDBJ databases">
        <authorList>
            <consortium name="Aspergillus puulaauensis MK2 genome sequencing consortium"/>
            <person name="Kazuki M."/>
            <person name="Futagami T."/>
        </authorList>
    </citation>
    <scope>NUCLEOTIDE SEQUENCE</scope>
    <source>
        <strain evidence="2">MK2</strain>
    </source>
</reference>
<dbReference type="Proteomes" id="UP000654913">
    <property type="component" value="Chromosome 2"/>
</dbReference>
<organism evidence="2 3">
    <name type="scientific">Aspergillus puulaauensis</name>
    <dbReference type="NCBI Taxonomy" id="1220207"/>
    <lineage>
        <taxon>Eukaryota</taxon>
        <taxon>Fungi</taxon>
        <taxon>Dikarya</taxon>
        <taxon>Ascomycota</taxon>
        <taxon>Pezizomycotina</taxon>
        <taxon>Eurotiomycetes</taxon>
        <taxon>Eurotiomycetidae</taxon>
        <taxon>Eurotiales</taxon>
        <taxon>Aspergillaceae</taxon>
        <taxon>Aspergillus</taxon>
    </lineage>
</organism>
<name>A0A7R7XHH8_9EURO</name>
<evidence type="ECO:0000256" key="1">
    <source>
        <dbReference type="SAM" id="MobiDB-lite"/>
    </source>
</evidence>
<gene>
    <name evidence="2" type="ORF">APUU_21495S</name>
</gene>
<protein>
    <submittedName>
        <fullName evidence="2">Uncharacterized protein</fullName>
    </submittedName>
</protein>
<evidence type="ECO:0000313" key="2">
    <source>
        <dbReference type="EMBL" id="BCS21063.1"/>
    </source>
</evidence>
<evidence type="ECO:0000313" key="3">
    <source>
        <dbReference type="Proteomes" id="UP000654913"/>
    </source>
</evidence>
<dbReference type="KEGG" id="apuu:APUU_21495S"/>
<accession>A0A7R7XHH8</accession>
<proteinExistence type="predicted"/>
<dbReference type="RefSeq" id="XP_041553257.1">
    <property type="nucleotide sequence ID" value="XM_041700253.1"/>
</dbReference>
<feature type="compositionally biased region" description="Basic and acidic residues" evidence="1">
    <location>
        <begin position="39"/>
        <end position="49"/>
    </location>
</feature>